<protein>
    <submittedName>
        <fullName evidence="1">Alcohol dehydrogenase</fullName>
    </submittedName>
</protein>
<evidence type="ECO:0000313" key="2">
    <source>
        <dbReference type="Proteomes" id="UP000254545"/>
    </source>
</evidence>
<accession>A0A7H4MME1</accession>
<dbReference type="Gene3D" id="3.40.605.10">
    <property type="entry name" value="Aldehyde Dehydrogenase, Chain A, domain 1"/>
    <property type="match status" value="1"/>
</dbReference>
<comment type="caution">
    <text evidence="1">The sequence shown here is derived from an EMBL/GenBank/DDBJ whole genome shotgun (WGS) entry which is preliminary data.</text>
</comment>
<proteinExistence type="predicted"/>
<organism evidence="1 2">
    <name type="scientific">Klebsiella variicola</name>
    <dbReference type="NCBI Taxonomy" id="244366"/>
    <lineage>
        <taxon>Bacteria</taxon>
        <taxon>Pseudomonadati</taxon>
        <taxon>Pseudomonadota</taxon>
        <taxon>Gammaproteobacteria</taxon>
        <taxon>Enterobacterales</taxon>
        <taxon>Enterobacteriaceae</taxon>
        <taxon>Klebsiella/Raoultella group</taxon>
        <taxon>Klebsiella</taxon>
        <taxon>Klebsiella pneumoniae complex</taxon>
    </lineage>
</organism>
<dbReference type="Proteomes" id="UP000254545">
    <property type="component" value="Unassembled WGS sequence"/>
</dbReference>
<dbReference type="Gene3D" id="3.40.309.10">
    <property type="entry name" value="Aldehyde Dehydrogenase, Chain A, domain 2"/>
    <property type="match status" value="1"/>
</dbReference>
<gene>
    <name evidence="1" type="primary">adhE_5</name>
    <name evidence="1" type="ORF">NCTC9177_05399</name>
</gene>
<name>A0A7H4MME1_KLEVA</name>
<reference evidence="1 2" key="1">
    <citation type="submission" date="2018-06" db="EMBL/GenBank/DDBJ databases">
        <authorList>
            <consortium name="Pathogen Informatics"/>
            <person name="Doyle S."/>
        </authorList>
    </citation>
    <scope>NUCLEOTIDE SEQUENCE [LARGE SCALE GENOMIC DNA]</scope>
    <source>
        <strain evidence="1 2">NCTC9177</strain>
    </source>
</reference>
<evidence type="ECO:0000313" key="1">
    <source>
        <dbReference type="EMBL" id="STS91491.1"/>
    </source>
</evidence>
<dbReference type="AlphaFoldDB" id="A0A7H4MME1"/>
<dbReference type="EMBL" id="UGKR01000003">
    <property type="protein sequence ID" value="STS91491.1"/>
    <property type="molecule type" value="Genomic_DNA"/>
</dbReference>
<dbReference type="GO" id="GO:0016620">
    <property type="term" value="F:oxidoreductase activity, acting on the aldehyde or oxo group of donors, NAD or NADP as acceptor"/>
    <property type="evidence" value="ECO:0007669"/>
    <property type="project" value="InterPro"/>
</dbReference>
<dbReference type="InterPro" id="IPR016163">
    <property type="entry name" value="Ald_DH_C"/>
</dbReference>
<sequence>MRKISKTRSPKQKNWLPWAVSVTPLGLYTDQDNQPARVAYFGQMMKTARILINTPASQGGIGDLYNFKLAPSLTLGCGSWGGNSISETLVRNT</sequence>
<dbReference type="InterPro" id="IPR016162">
    <property type="entry name" value="Ald_DH_N"/>
</dbReference>